<gene>
    <name evidence="2" type="ORF">Scep_029155</name>
</gene>
<feature type="region of interest" description="Disordered" evidence="1">
    <location>
        <begin position="43"/>
        <end position="75"/>
    </location>
</feature>
<evidence type="ECO:0000313" key="2">
    <source>
        <dbReference type="EMBL" id="KAK9082684.1"/>
    </source>
</evidence>
<name>A0AAP0DX24_9MAGN</name>
<proteinExistence type="predicted"/>
<organism evidence="2 3">
    <name type="scientific">Stephania cephalantha</name>
    <dbReference type="NCBI Taxonomy" id="152367"/>
    <lineage>
        <taxon>Eukaryota</taxon>
        <taxon>Viridiplantae</taxon>
        <taxon>Streptophyta</taxon>
        <taxon>Embryophyta</taxon>
        <taxon>Tracheophyta</taxon>
        <taxon>Spermatophyta</taxon>
        <taxon>Magnoliopsida</taxon>
        <taxon>Ranunculales</taxon>
        <taxon>Menispermaceae</taxon>
        <taxon>Menispermoideae</taxon>
        <taxon>Cissampelideae</taxon>
        <taxon>Stephania</taxon>
    </lineage>
</organism>
<dbReference type="PANTHER" id="PTHR31426:SF5">
    <property type="entry name" value="OS04G0492900 PROTEIN"/>
    <property type="match status" value="1"/>
</dbReference>
<feature type="compositionally biased region" description="Polar residues" evidence="1">
    <location>
        <begin position="43"/>
        <end position="62"/>
    </location>
</feature>
<dbReference type="Proteomes" id="UP001419268">
    <property type="component" value="Unassembled WGS sequence"/>
</dbReference>
<dbReference type="AlphaFoldDB" id="A0AAP0DX24"/>
<reference evidence="2 3" key="1">
    <citation type="submission" date="2024-01" db="EMBL/GenBank/DDBJ databases">
        <title>Genome assemblies of Stephania.</title>
        <authorList>
            <person name="Yang L."/>
        </authorList>
    </citation>
    <scope>NUCLEOTIDE SEQUENCE [LARGE SCALE GENOMIC DNA]</scope>
    <source>
        <strain evidence="2">JXDWG</strain>
        <tissue evidence="2">Leaf</tissue>
    </source>
</reference>
<dbReference type="EMBL" id="JBBNAG010000013">
    <property type="protein sequence ID" value="KAK9082684.1"/>
    <property type="molecule type" value="Genomic_DNA"/>
</dbReference>
<dbReference type="PANTHER" id="PTHR31426">
    <property type="entry name" value="GROUP II INTRON SPLICING FACTOR CRS1-LIKE"/>
    <property type="match status" value="1"/>
</dbReference>
<keyword evidence="3" id="KW-1185">Reference proteome</keyword>
<comment type="caution">
    <text evidence="2">The sequence shown here is derived from an EMBL/GenBank/DDBJ whole genome shotgun (WGS) entry which is preliminary data.</text>
</comment>
<dbReference type="InterPro" id="IPR040286">
    <property type="entry name" value="At3g25440-like"/>
</dbReference>
<sequence>MARALRILASMSLRTDRSHHHHLRNLSLNPPIPTTHFHTVPLSRNETDQGTNHVKSSEQVASPNERGGAKLKRKKLKGKRAVVRWLKFFRYKKKKEYERMTAEEKILYKLRKAQNKEARLVEALKKIEPPQESQVTHDPEILTPTLPIIMYRGKNYAQPPTEEYVFAPLDLQALDKSKYRDGLRAVRKYIPRLEQDLELLKEQAKLRYENKAEVSNENQDEESSKNEEEGTASLIKCTPDELGAMIDGNDDSYDEDSVEESGLMSDSEPLSDMFETDTDEEVDGKLERPLYLDEFEKFPVEDNGELEDFKEHLRQISLNSKKGEKSSELPELDEVDKIFLSAGSLLKKTRK</sequence>
<evidence type="ECO:0000256" key="1">
    <source>
        <dbReference type="SAM" id="MobiDB-lite"/>
    </source>
</evidence>
<evidence type="ECO:0000313" key="3">
    <source>
        <dbReference type="Proteomes" id="UP001419268"/>
    </source>
</evidence>
<feature type="region of interest" description="Disordered" evidence="1">
    <location>
        <begin position="211"/>
        <end position="288"/>
    </location>
</feature>
<accession>A0AAP0DX24</accession>
<protein>
    <submittedName>
        <fullName evidence="2">Uncharacterized protein</fullName>
    </submittedName>
</protein>
<feature type="compositionally biased region" description="Acidic residues" evidence="1">
    <location>
        <begin position="248"/>
        <end position="259"/>
    </location>
</feature>